<dbReference type="OMA" id="MTHYEDY"/>
<reference evidence="2" key="3">
    <citation type="submission" date="2020-06" db="EMBL/GenBank/DDBJ databases">
        <title>Helianthus annuus Genome sequencing and assembly Release 2.</title>
        <authorList>
            <person name="Gouzy J."/>
            <person name="Langlade N."/>
            <person name="Munos S."/>
        </authorList>
    </citation>
    <scope>NUCLEOTIDE SEQUENCE</scope>
    <source>
        <tissue evidence="2">Leaves</tissue>
    </source>
</reference>
<evidence type="ECO:0000313" key="2">
    <source>
        <dbReference type="EMBL" id="KAF5766556.1"/>
    </source>
</evidence>
<dbReference type="GO" id="GO:0043565">
    <property type="term" value="F:sequence-specific DNA binding"/>
    <property type="evidence" value="ECO:0007669"/>
    <property type="project" value="InterPro"/>
</dbReference>
<evidence type="ECO:0000259" key="1">
    <source>
        <dbReference type="PROSITE" id="PS51806"/>
    </source>
</evidence>
<dbReference type="AlphaFoldDB" id="A0A251SRS9"/>
<dbReference type="EMBL" id="MNCJ02000330">
    <property type="protein sequence ID" value="KAF5766556.1"/>
    <property type="molecule type" value="Genomic_DNA"/>
</dbReference>
<feature type="domain" description="DOG1" evidence="1">
    <location>
        <begin position="1"/>
        <end position="220"/>
    </location>
</feature>
<dbReference type="InParanoid" id="A0A251SRS9"/>
<reference evidence="2 4" key="1">
    <citation type="journal article" date="2017" name="Nature">
        <title>The sunflower genome provides insights into oil metabolism, flowering and Asterid evolution.</title>
        <authorList>
            <person name="Badouin H."/>
            <person name="Gouzy J."/>
            <person name="Grassa C.J."/>
            <person name="Murat F."/>
            <person name="Staton S.E."/>
            <person name="Cottret L."/>
            <person name="Lelandais-Briere C."/>
            <person name="Owens G.L."/>
            <person name="Carrere S."/>
            <person name="Mayjonade B."/>
            <person name="Legrand L."/>
            <person name="Gill N."/>
            <person name="Kane N.C."/>
            <person name="Bowers J.E."/>
            <person name="Hubner S."/>
            <person name="Bellec A."/>
            <person name="Berard A."/>
            <person name="Berges H."/>
            <person name="Blanchet N."/>
            <person name="Boniface M.C."/>
            <person name="Brunel D."/>
            <person name="Catrice O."/>
            <person name="Chaidir N."/>
            <person name="Claudel C."/>
            <person name="Donnadieu C."/>
            <person name="Faraut T."/>
            <person name="Fievet G."/>
            <person name="Helmstetter N."/>
            <person name="King M."/>
            <person name="Knapp S.J."/>
            <person name="Lai Z."/>
            <person name="Le Paslier M.C."/>
            <person name="Lippi Y."/>
            <person name="Lorenzon L."/>
            <person name="Mandel J.R."/>
            <person name="Marage G."/>
            <person name="Marchand G."/>
            <person name="Marquand E."/>
            <person name="Bret-Mestries E."/>
            <person name="Morien E."/>
            <person name="Nambeesan S."/>
            <person name="Nguyen T."/>
            <person name="Pegot-Espagnet P."/>
            <person name="Pouilly N."/>
            <person name="Raftis F."/>
            <person name="Sallet E."/>
            <person name="Schiex T."/>
            <person name="Thomas J."/>
            <person name="Vandecasteele C."/>
            <person name="Vares D."/>
            <person name="Vear F."/>
            <person name="Vautrin S."/>
            <person name="Crespi M."/>
            <person name="Mangin B."/>
            <person name="Burke J.M."/>
            <person name="Salse J."/>
            <person name="Munos S."/>
            <person name="Vincourt P."/>
            <person name="Rieseberg L.H."/>
            <person name="Langlade N.B."/>
        </authorList>
    </citation>
    <scope>NUCLEOTIDE SEQUENCE [LARGE SCALE GENOMIC DNA]</scope>
    <source>
        <strain evidence="4">cv. SF193</strain>
        <tissue evidence="2">Leaves</tissue>
    </source>
</reference>
<accession>A0A251SRS9</accession>
<sequence>MDLNKFYETWHEELHHHIHHLTNSPRPPTTPDHHHQLTQLLNQLLLHFSQYYRVTSLAATQNTLFYPRWSTTLERSLHWLTGWRPTTLFHLLYTESGILFESRLFDIIHGVQTGDLGDLTAPQLTRLSELQCETVKLENAISDEMSEWQDDTVGVMGRTSVDVDIIGQLVKIVDKANDLRLRTLAKVVEVLTPQQAVDLMIAAARLQLGICRLGLKHDRERIEPSKQNQKAC</sequence>
<dbReference type="OrthoDB" id="542841at2759"/>
<dbReference type="Pfam" id="PF14144">
    <property type="entry name" value="DOG1"/>
    <property type="match status" value="1"/>
</dbReference>
<gene>
    <name evidence="3" type="ORF">HannXRQ_Chr13g0388691</name>
    <name evidence="2" type="ORF">HanXRQr2_Chr15g0716731</name>
</gene>
<dbReference type="Gramene" id="mRNA:HanXRQr2_Chr15g0716731">
    <property type="protein sequence ID" value="CDS:HanXRQr2_Chr15g0716731.1"/>
    <property type="gene ID" value="HanXRQr2_Chr15g0716731"/>
</dbReference>
<organism evidence="3 4">
    <name type="scientific">Helianthus annuus</name>
    <name type="common">Common sunflower</name>
    <dbReference type="NCBI Taxonomy" id="4232"/>
    <lineage>
        <taxon>Eukaryota</taxon>
        <taxon>Viridiplantae</taxon>
        <taxon>Streptophyta</taxon>
        <taxon>Embryophyta</taxon>
        <taxon>Tracheophyta</taxon>
        <taxon>Spermatophyta</taxon>
        <taxon>Magnoliopsida</taxon>
        <taxon>eudicotyledons</taxon>
        <taxon>Gunneridae</taxon>
        <taxon>Pentapetalae</taxon>
        <taxon>asterids</taxon>
        <taxon>campanulids</taxon>
        <taxon>Asterales</taxon>
        <taxon>Asteraceae</taxon>
        <taxon>Asteroideae</taxon>
        <taxon>Heliantheae alliance</taxon>
        <taxon>Heliantheae</taxon>
        <taxon>Helianthus</taxon>
    </lineage>
</organism>
<reference evidence="3" key="2">
    <citation type="submission" date="2017-02" db="EMBL/GenBank/DDBJ databases">
        <title>Sunflower complete genome.</title>
        <authorList>
            <person name="Langlade N."/>
            <person name="Munos S."/>
        </authorList>
    </citation>
    <scope>NUCLEOTIDE SEQUENCE [LARGE SCALE GENOMIC DNA]</scope>
    <source>
        <tissue evidence="3">Leaves</tissue>
    </source>
</reference>
<dbReference type="InterPro" id="IPR025422">
    <property type="entry name" value="TGA_domain"/>
</dbReference>
<evidence type="ECO:0000313" key="4">
    <source>
        <dbReference type="Proteomes" id="UP000215914"/>
    </source>
</evidence>
<proteinExistence type="predicted"/>
<dbReference type="PROSITE" id="PS51806">
    <property type="entry name" value="DOG1"/>
    <property type="match status" value="1"/>
</dbReference>
<evidence type="ECO:0000313" key="3">
    <source>
        <dbReference type="EMBL" id="OTG00231.1"/>
    </source>
</evidence>
<dbReference type="Proteomes" id="UP000215914">
    <property type="component" value="Chromosome 13"/>
</dbReference>
<dbReference type="PANTHER" id="PTHR46354">
    <property type="entry name" value="DOG1 DOMAIN-CONTAINING PROTEIN"/>
    <property type="match status" value="1"/>
</dbReference>
<name>A0A251SRS9_HELAN</name>
<keyword evidence="4" id="KW-1185">Reference proteome</keyword>
<dbReference type="GO" id="GO:0006351">
    <property type="term" value="P:DNA-templated transcription"/>
    <property type="evidence" value="ECO:0007669"/>
    <property type="project" value="InterPro"/>
</dbReference>
<protein>
    <submittedName>
        <fullName evidence="2 3">Transcription factor TGA like domain-containing protein</fullName>
    </submittedName>
</protein>
<dbReference type="EMBL" id="CM007902">
    <property type="protein sequence ID" value="OTG00231.1"/>
    <property type="molecule type" value="Genomic_DNA"/>
</dbReference>
<dbReference type="PANTHER" id="PTHR46354:SF12">
    <property type="entry name" value="DNA-BINDING PROTEIN-LIKE PROTEIN"/>
    <property type="match status" value="1"/>
</dbReference>
<dbReference type="InterPro" id="IPR051886">
    <property type="entry name" value="Seed_Dev/Stress_Resp_Reg"/>
</dbReference>